<protein>
    <submittedName>
        <fullName evidence="2">Uncharacterized protein</fullName>
    </submittedName>
</protein>
<evidence type="ECO:0000313" key="2">
    <source>
        <dbReference type="EMBL" id="MDO6416056.1"/>
    </source>
</evidence>
<evidence type="ECO:0000313" key="3">
    <source>
        <dbReference type="Proteomes" id="UP001169764"/>
    </source>
</evidence>
<keyword evidence="1" id="KW-0472">Membrane</keyword>
<proteinExistence type="predicted"/>
<gene>
    <name evidence="2" type="ORF">Q4F19_16830</name>
</gene>
<keyword evidence="3" id="KW-1185">Reference proteome</keyword>
<comment type="caution">
    <text evidence="2">The sequence shown here is derived from an EMBL/GenBank/DDBJ whole genome shotgun (WGS) entry which is preliminary data.</text>
</comment>
<dbReference type="EMBL" id="JAUOTP010000008">
    <property type="protein sequence ID" value="MDO6416056.1"/>
    <property type="molecule type" value="Genomic_DNA"/>
</dbReference>
<sequence length="83" mass="8890">MKHPLFVSALAFFALGLLSRVVIRHHESRLQIVALMGVALVAEGFAPPLFGRAPSFVGIFTSAICCVAGVILMRWSIEGLSHG</sequence>
<feature type="transmembrane region" description="Helical" evidence="1">
    <location>
        <begin position="30"/>
        <end position="50"/>
    </location>
</feature>
<accession>A0ABT8YCI0</accession>
<dbReference type="Proteomes" id="UP001169764">
    <property type="component" value="Unassembled WGS sequence"/>
</dbReference>
<keyword evidence="1" id="KW-1133">Transmembrane helix</keyword>
<dbReference type="RefSeq" id="WP_303544974.1">
    <property type="nucleotide sequence ID" value="NZ_JAUOTP010000008.1"/>
</dbReference>
<name>A0ABT8YCI0_9SPHN</name>
<reference evidence="2" key="1">
    <citation type="submission" date="2023-07" db="EMBL/GenBank/DDBJ databases">
        <authorList>
            <person name="Kim M."/>
        </authorList>
    </citation>
    <scope>NUCLEOTIDE SEQUENCE</scope>
    <source>
        <strain evidence="2">BIUV-7</strain>
    </source>
</reference>
<organism evidence="2 3">
    <name type="scientific">Sphingomonas natans</name>
    <dbReference type="NCBI Taxonomy" id="3063330"/>
    <lineage>
        <taxon>Bacteria</taxon>
        <taxon>Pseudomonadati</taxon>
        <taxon>Pseudomonadota</taxon>
        <taxon>Alphaproteobacteria</taxon>
        <taxon>Sphingomonadales</taxon>
        <taxon>Sphingomonadaceae</taxon>
        <taxon>Sphingomonas</taxon>
    </lineage>
</organism>
<feature type="transmembrane region" description="Helical" evidence="1">
    <location>
        <begin position="57"/>
        <end position="77"/>
    </location>
</feature>
<keyword evidence="1" id="KW-0812">Transmembrane</keyword>
<evidence type="ECO:0000256" key="1">
    <source>
        <dbReference type="SAM" id="Phobius"/>
    </source>
</evidence>